<evidence type="ECO:0008006" key="3">
    <source>
        <dbReference type="Google" id="ProtNLM"/>
    </source>
</evidence>
<name>A0ABS3ISU5_9GAMM</name>
<dbReference type="Proteomes" id="UP000664466">
    <property type="component" value="Unassembled WGS sequence"/>
</dbReference>
<evidence type="ECO:0000313" key="1">
    <source>
        <dbReference type="EMBL" id="MBO0615419.1"/>
    </source>
</evidence>
<sequence length="65" mass="7531">MESLWLHRDFYLTDGAYIEGIVEYTNVSYSSLREINNLVMQGFGVPLESVRWSVLLKPPIGIWIL</sequence>
<proteinExistence type="predicted"/>
<reference evidence="1 2" key="1">
    <citation type="submission" date="2021-03" db="EMBL/GenBank/DDBJ databases">
        <title>Draft genome and methylome analysis of Thiotrix fructosivoruns ATCC 49748.</title>
        <authorList>
            <person name="Fomenkov A."/>
            <person name="Grabovich M.Y."/>
            <person name="Roberts R.J."/>
        </authorList>
    </citation>
    <scope>NUCLEOTIDE SEQUENCE [LARGE SCALE GENOMIC DNA]</scope>
    <source>
        <strain evidence="1 2">ATCC 49748</strain>
    </source>
</reference>
<dbReference type="EMBL" id="JAFMPM010000008">
    <property type="protein sequence ID" value="MBO0615419.1"/>
    <property type="molecule type" value="Genomic_DNA"/>
</dbReference>
<evidence type="ECO:0000313" key="2">
    <source>
        <dbReference type="Proteomes" id="UP000664466"/>
    </source>
</evidence>
<accession>A0ABS3ISU5</accession>
<keyword evidence="2" id="KW-1185">Reference proteome</keyword>
<comment type="caution">
    <text evidence="1">The sequence shown here is derived from an EMBL/GenBank/DDBJ whole genome shotgun (WGS) entry which is preliminary data.</text>
</comment>
<organism evidence="1 2">
    <name type="scientific">Thiothrix fructosivorans</name>
    <dbReference type="NCBI Taxonomy" id="111770"/>
    <lineage>
        <taxon>Bacteria</taxon>
        <taxon>Pseudomonadati</taxon>
        <taxon>Pseudomonadota</taxon>
        <taxon>Gammaproteobacteria</taxon>
        <taxon>Thiotrichales</taxon>
        <taxon>Thiotrichaceae</taxon>
        <taxon>Thiothrix</taxon>
    </lineage>
</organism>
<protein>
    <recommendedName>
        <fullName evidence="3">LysM domain-containing protein</fullName>
    </recommendedName>
</protein>
<gene>
    <name evidence="1" type="ORF">J1836_21225</name>
</gene>